<dbReference type="PROSITE" id="PS50977">
    <property type="entry name" value="HTH_TETR_2"/>
    <property type="match status" value="1"/>
</dbReference>
<dbReference type="AlphaFoldDB" id="A0A1G9B5M2"/>
<dbReference type="InterPro" id="IPR001647">
    <property type="entry name" value="HTH_TetR"/>
</dbReference>
<dbReference type="SUPFAM" id="SSF48498">
    <property type="entry name" value="Tetracyclin repressor-like, C-terminal domain"/>
    <property type="match status" value="1"/>
</dbReference>
<dbReference type="PANTHER" id="PTHR30055:SF234">
    <property type="entry name" value="HTH-TYPE TRANSCRIPTIONAL REGULATOR BETI"/>
    <property type="match status" value="1"/>
</dbReference>
<dbReference type="EMBL" id="FNDJ01000015">
    <property type="protein sequence ID" value="SDK34165.1"/>
    <property type="molecule type" value="Genomic_DNA"/>
</dbReference>
<name>A0A1G9B5M2_9ACTN</name>
<evidence type="ECO:0000256" key="4">
    <source>
        <dbReference type="ARBA" id="ARBA00023163"/>
    </source>
</evidence>
<dbReference type="RefSeq" id="WP_090939437.1">
    <property type="nucleotide sequence ID" value="NZ_FNDJ01000015.1"/>
</dbReference>
<feature type="DNA-binding region" description="H-T-H motif" evidence="5">
    <location>
        <begin position="31"/>
        <end position="50"/>
    </location>
</feature>
<dbReference type="GO" id="GO:0003700">
    <property type="term" value="F:DNA-binding transcription factor activity"/>
    <property type="evidence" value="ECO:0007669"/>
    <property type="project" value="TreeGrafter"/>
</dbReference>
<evidence type="ECO:0000256" key="3">
    <source>
        <dbReference type="ARBA" id="ARBA00023125"/>
    </source>
</evidence>
<organism evidence="7 8">
    <name type="scientific">Nonomuraea jiangxiensis</name>
    <dbReference type="NCBI Taxonomy" id="633440"/>
    <lineage>
        <taxon>Bacteria</taxon>
        <taxon>Bacillati</taxon>
        <taxon>Actinomycetota</taxon>
        <taxon>Actinomycetes</taxon>
        <taxon>Streptosporangiales</taxon>
        <taxon>Streptosporangiaceae</taxon>
        <taxon>Nonomuraea</taxon>
    </lineage>
</organism>
<dbReference type="Gene3D" id="1.10.357.10">
    <property type="entry name" value="Tetracycline Repressor, domain 2"/>
    <property type="match status" value="1"/>
</dbReference>
<protein>
    <submittedName>
        <fullName evidence="7">Regulatory protein, tetR family</fullName>
    </submittedName>
</protein>
<dbReference type="GO" id="GO:0000976">
    <property type="term" value="F:transcription cis-regulatory region binding"/>
    <property type="evidence" value="ECO:0007669"/>
    <property type="project" value="TreeGrafter"/>
</dbReference>
<keyword evidence="2" id="KW-0805">Transcription regulation</keyword>
<keyword evidence="8" id="KW-1185">Reference proteome</keyword>
<dbReference type="InterPro" id="IPR039538">
    <property type="entry name" value="BetI_C"/>
</dbReference>
<evidence type="ECO:0000259" key="6">
    <source>
        <dbReference type="PROSITE" id="PS50977"/>
    </source>
</evidence>
<keyword evidence="1" id="KW-0678">Repressor</keyword>
<dbReference type="SUPFAM" id="SSF46689">
    <property type="entry name" value="Homeodomain-like"/>
    <property type="match status" value="1"/>
</dbReference>
<sequence length="199" mass="21361">MPKQVDHEQRRNQISEALWRIAAERGLEAVSMREVAAAAGVSIGLVQHYFASKDELVVHATSHLRRRLDERIRRGVAAVPEPVTPPAALRALLTALLPADPESRAETLVGIAVFIRALNDPALADRYRQGRAQLTAAVADLLGRAAPAAGESSGEEAELAADTLLALVDGLASDLLLGHLSPERAQRILDRQLTNALGR</sequence>
<evidence type="ECO:0000256" key="1">
    <source>
        <dbReference type="ARBA" id="ARBA00022491"/>
    </source>
</evidence>
<evidence type="ECO:0000256" key="2">
    <source>
        <dbReference type="ARBA" id="ARBA00023015"/>
    </source>
</evidence>
<dbReference type="PRINTS" id="PR00455">
    <property type="entry name" value="HTHTETR"/>
</dbReference>
<evidence type="ECO:0000313" key="7">
    <source>
        <dbReference type="EMBL" id="SDK34165.1"/>
    </source>
</evidence>
<dbReference type="OrthoDB" id="9816296at2"/>
<accession>A0A1G9B5M2</accession>
<dbReference type="InterPro" id="IPR050109">
    <property type="entry name" value="HTH-type_TetR-like_transc_reg"/>
</dbReference>
<dbReference type="InterPro" id="IPR009057">
    <property type="entry name" value="Homeodomain-like_sf"/>
</dbReference>
<dbReference type="Pfam" id="PF00440">
    <property type="entry name" value="TetR_N"/>
    <property type="match status" value="1"/>
</dbReference>
<dbReference type="Proteomes" id="UP000199202">
    <property type="component" value="Unassembled WGS sequence"/>
</dbReference>
<dbReference type="STRING" id="633440.SAMN05421869_115146"/>
<evidence type="ECO:0000313" key="8">
    <source>
        <dbReference type="Proteomes" id="UP000199202"/>
    </source>
</evidence>
<keyword evidence="3 5" id="KW-0238">DNA-binding</keyword>
<dbReference type="InterPro" id="IPR036271">
    <property type="entry name" value="Tet_transcr_reg_TetR-rel_C_sf"/>
</dbReference>
<reference evidence="7 8" key="1">
    <citation type="submission" date="2016-10" db="EMBL/GenBank/DDBJ databases">
        <authorList>
            <person name="de Groot N.N."/>
        </authorList>
    </citation>
    <scope>NUCLEOTIDE SEQUENCE [LARGE SCALE GENOMIC DNA]</scope>
    <source>
        <strain evidence="7 8">CGMCC 4.6533</strain>
    </source>
</reference>
<dbReference type="Pfam" id="PF13977">
    <property type="entry name" value="TetR_C_6"/>
    <property type="match status" value="1"/>
</dbReference>
<gene>
    <name evidence="7" type="ORF">SAMN05421869_115146</name>
</gene>
<proteinExistence type="predicted"/>
<feature type="domain" description="HTH tetR-type" evidence="6">
    <location>
        <begin position="8"/>
        <end position="68"/>
    </location>
</feature>
<evidence type="ECO:0000256" key="5">
    <source>
        <dbReference type="PROSITE-ProRule" id="PRU00335"/>
    </source>
</evidence>
<dbReference type="PANTHER" id="PTHR30055">
    <property type="entry name" value="HTH-TYPE TRANSCRIPTIONAL REGULATOR RUTR"/>
    <property type="match status" value="1"/>
</dbReference>
<keyword evidence="4" id="KW-0804">Transcription</keyword>